<evidence type="ECO:0000259" key="4">
    <source>
        <dbReference type="PROSITE" id="PS50853"/>
    </source>
</evidence>
<dbReference type="SMART" id="SM00060">
    <property type="entry name" value="FN3"/>
    <property type="match status" value="1"/>
</dbReference>
<keyword evidence="3" id="KW-1133">Transmembrane helix</keyword>
<dbReference type="InterPro" id="IPR027231">
    <property type="entry name" value="Semaphorin"/>
</dbReference>
<dbReference type="CDD" id="cd00063">
    <property type="entry name" value="FN3"/>
    <property type="match status" value="1"/>
</dbReference>
<dbReference type="PANTHER" id="PTHR11036">
    <property type="entry name" value="SEMAPHORIN"/>
    <property type="match status" value="1"/>
</dbReference>
<dbReference type="Pfam" id="PF01403">
    <property type="entry name" value="Sema"/>
    <property type="match status" value="1"/>
</dbReference>
<keyword evidence="7" id="KW-1185">Reference proteome</keyword>
<comment type="caution">
    <text evidence="2">Lacks conserved residue(s) required for the propagation of feature annotation.</text>
</comment>
<dbReference type="GO" id="GO:0045499">
    <property type="term" value="F:chemorepellent activity"/>
    <property type="evidence" value="ECO:0007669"/>
    <property type="project" value="TreeGrafter"/>
</dbReference>
<reference evidence="6 7" key="1">
    <citation type="submission" date="2020-06" db="EMBL/GenBank/DDBJ databases">
        <authorList>
            <person name="Li R."/>
            <person name="Bekaert M."/>
        </authorList>
    </citation>
    <scope>NUCLEOTIDE SEQUENCE [LARGE SCALE GENOMIC DNA]</scope>
    <source>
        <strain evidence="7">wild</strain>
    </source>
</reference>
<comment type="similarity">
    <text evidence="1">Belongs to the semaphorin family.</text>
</comment>
<dbReference type="Pfam" id="PF00041">
    <property type="entry name" value="fn3"/>
    <property type="match status" value="1"/>
</dbReference>
<dbReference type="InterPro" id="IPR036116">
    <property type="entry name" value="FN3_sf"/>
</dbReference>
<proteinExistence type="inferred from homology"/>
<evidence type="ECO:0000256" key="3">
    <source>
        <dbReference type="SAM" id="Phobius"/>
    </source>
</evidence>
<dbReference type="GO" id="GO:0030335">
    <property type="term" value="P:positive regulation of cell migration"/>
    <property type="evidence" value="ECO:0007669"/>
    <property type="project" value="TreeGrafter"/>
</dbReference>
<dbReference type="PANTHER" id="PTHR11036:SF127">
    <property type="entry name" value="SEMAPHORIN-1A"/>
    <property type="match status" value="1"/>
</dbReference>
<keyword evidence="3" id="KW-0472">Membrane</keyword>
<evidence type="ECO:0000259" key="5">
    <source>
        <dbReference type="PROSITE" id="PS51004"/>
    </source>
</evidence>
<dbReference type="GO" id="GO:0007411">
    <property type="term" value="P:axon guidance"/>
    <property type="evidence" value="ECO:0007669"/>
    <property type="project" value="TreeGrafter"/>
</dbReference>
<dbReference type="SUPFAM" id="SSF49265">
    <property type="entry name" value="Fibronectin type III"/>
    <property type="match status" value="1"/>
</dbReference>
<gene>
    <name evidence="6" type="ORF">MCOR_38198</name>
</gene>
<dbReference type="OrthoDB" id="9988752at2759"/>
<dbReference type="InterPro" id="IPR015943">
    <property type="entry name" value="WD40/YVTN_repeat-like_dom_sf"/>
</dbReference>
<dbReference type="AlphaFoldDB" id="A0A6J8D6N5"/>
<sequence length="660" mass="74807">MSNALNKCNYGILHQKDSRSVTSIKRQVETAPYDPDVIDFLGLTDDVLVDYFESIENSKQSTSDPKQMKMMPLRPTLLDSTEATYNRFLLVDSDLHKLFVGQMNNVSIIDLPEGGTTVQTDNIELLPETDKLNYCTLSKPTVPDCQNHIRFITKKTKDKLMLFGSNANSPKGFELNMTDMTQSSSVVPCSNDPFHNFTVLYVQSQNPNDEELMYYASTLHGESTIQRPIPGTTDYMKGVISEKWMKDPQFVASFDIEDKVYFFFRETAVEVDPAETKIYSRVAKVCKKDVEDVVMKDSTFYGLFITKQGTPASAICAFNLTSIEAAINGPFKDQATDNSYWTEATNVPTPRPDNGEVYKLFFMDGSTYIVSMYSPLSNAEVIWALKQYNDSVYIGTDTSVKRIQVINCEQYRWIDTCVKDPHCAWVNSSDYLTDKIDKDDIQCYNRCKSVEAVMQDLEIKKDDVFTYQNYDLTKVTPLTCPPNKPNYMSVVFTSKSSLTFQWTPRSSGDEVDDYQTFVIQYRICQTEIWQSTKFDMTGAKNDPQTASISQLTEGSLYDIRMIANNTIGSSSYTDIIVVSTLSENDGAAAGKTNDGVWKIVLPAVIAVVSSFINVILGFMVWKRYVNKNCFKNTMNTGYFRKKQHVTETDKERNIKVDGMI</sequence>
<dbReference type="Gene3D" id="2.60.40.10">
    <property type="entry name" value="Immunoglobulins"/>
    <property type="match status" value="1"/>
</dbReference>
<organism evidence="6 7">
    <name type="scientific">Mytilus coruscus</name>
    <name type="common">Sea mussel</name>
    <dbReference type="NCBI Taxonomy" id="42192"/>
    <lineage>
        <taxon>Eukaryota</taxon>
        <taxon>Metazoa</taxon>
        <taxon>Spiralia</taxon>
        <taxon>Lophotrochozoa</taxon>
        <taxon>Mollusca</taxon>
        <taxon>Bivalvia</taxon>
        <taxon>Autobranchia</taxon>
        <taxon>Pteriomorphia</taxon>
        <taxon>Mytilida</taxon>
        <taxon>Mytiloidea</taxon>
        <taxon>Mytilidae</taxon>
        <taxon>Mytilinae</taxon>
        <taxon>Mytilus</taxon>
    </lineage>
</organism>
<evidence type="ECO:0000256" key="1">
    <source>
        <dbReference type="ARBA" id="ARBA00009492"/>
    </source>
</evidence>
<dbReference type="InterPro" id="IPR001627">
    <property type="entry name" value="Semap_dom"/>
</dbReference>
<feature type="transmembrane region" description="Helical" evidence="3">
    <location>
        <begin position="599"/>
        <end position="621"/>
    </location>
</feature>
<feature type="domain" description="Fibronectin type-III" evidence="4">
    <location>
        <begin position="481"/>
        <end position="583"/>
    </location>
</feature>
<evidence type="ECO:0000313" key="6">
    <source>
        <dbReference type="EMBL" id="CAC5404408.1"/>
    </source>
</evidence>
<feature type="domain" description="Sema" evidence="5">
    <location>
        <begin position="60"/>
        <end position="289"/>
    </location>
</feature>
<keyword evidence="3" id="KW-0812">Transmembrane</keyword>
<dbReference type="EMBL" id="CACVKT020006949">
    <property type="protein sequence ID" value="CAC5404408.1"/>
    <property type="molecule type" value="Genomic_DNA"/>
</dbReference>
<evidence type="ECO:0008006" key="8">
    <source>
        <dbReference type="Google" id="ProtNLM"/>
    </source>
</evidence>
<evidence type="ECO:0000313" key="7">
    <source>
        <dbReference type="Proteomes" id="UP000507470"/>
    </source>
</evidence>
<protein>
    <recommendedName>
        <fullName evidence="8">Fibronectin type-III domain-containing protein</fullName>
    </recommendedName>
</protein>
<dbReference type="GO" id="GO:0071526">
    <property type="term" value="P:semaphorin-plexin signaling pathway"/>
    <property type="evidence" value="ECO:0007669"/>
    <property type="project" value="TreeGrafter"/>
</dbReference>
<dbReference type="InterPro" id="IPR003961">
    <property type="entry name" value="FN3_dom"/>
</dbReference>
<dbReference type="SUPFAM" id="SSF101912">
    <property type="entry name" value="Sema domain"/>
    <property type="match status" value="1"/>
</dbReference>
<name>A0A6J8D6N5_MYTCO</name>
<dbReference type="SMART" id="SM00630">
    <property type="entry name" value="Sema"/>
    <property type="match status" value="1"/>
</dbReference>
<accession>A0A6J8D6N5</accession>
<dbReference type="InterPro" id="IPR013783">
    <property type="entry name" value="Ig-like_fold"/>
</dbReference>
<dbReference type="PROSITE" id="PS51004">
    <property type="entry name" value="SEMA"/>
    <property type="match status" value="1"/>
</dbReference>
<dbReference type="PROSITE" id="PS50853">
    <property type="entry name" value="FN3"/>
    <property type="match status" value="1"/>
</dbReference>
<dbReference type="GO" id="GO:0005886">
    <property type="term" value="C:plasma membrane"/>
    <property type="evidence" value="ECO:0007669"/>
    <property type="project" value="TreeGrafter"/>
</dbReference>
<evidence type="ECO:0000256" key="2">
    <source>
        <dbReference type="PROSITE-ProRule" id="PRU00352"/>
    </source>
</evidence>
<dbReference type="Proteomes" id="UP000507470">
    <property type="component" value="Unassembled WGS sequence"/>
</dbReference>
<dbReference type="InterPro" id="IPR036352">
    <property type="entry name" value="Semap_dom_sf"/>
</dbReference>
<dbReference type="Gene3D" id="2.130.10.10">
    <property type="entry name" value="YVTN repeat-like/Quinoprotein amine dehydrogenase"/>
    <property type="match status" value="2"/>
</dbReference>
<dbReference type="GO" id="GO:0030215">
    <property type="term" value="F:semaphorin receptor binding"/>
    <property type="evidence" value="ECO:0007669"/>
    <property type="project" value="InterPro"/>
</dbReference>